<dbReference type="Pfam" id="PF04586">
    <property type="entry name" value="Peptidase_S78"/>
    <property type="match status" value="1"/>
</dbReference>
<evidence type="ECO:0000256" key="2">
    <source>
        <dbReference type="ARBA" id="ARBA00022670"/>
    </source>
</evidence>
<keyword evidence="2" id="KW-0645">Protease</keyword>
<evidence type="ECO:0000256" key="1">
    <source>
        <dbReference type="ARBA" id="ARBA00022612"/>
    </source>
</evidence>
<reference evidence="6" key="1">
    <citation type="submission" date="2018-12" db="EMBL/GenBank/DDBJ databases">
        <title>Complete genome sequence of Paenibacillus sp. MBLB1234.</title>
        <authorList>
            <person name="Nam Y.-D."/>
            <person name="Kang J."/>
            <person name="Chung W.-H."/>
            <person name="Park Y.S."/>
        </authorList>
    </citation>
    <scope>NUCLEOTIDE SEQUENCE [LARGE SCALE GENOMIC DNA]</scope>
    <source>
        <strain evidence="6">MBLB1234</strain>
    </source>
</reference>
<gene>
    <name evidence="5" type="ORF">EI981_08985</name>
</gene>
<feature type="domain" description="Prohead serine protease" evidence="4">
    <location>
        <begin position="30"/>
        <end position="154"/>
    </location>
</feature>
<dbReference type="GO" id="GO:0008233">
    <property type="term" value="F:peptidase activity"/>
    <property type="evidence" value="ECO:0007669"/>
    <property type="project" value="UniProtKB-KW"/>
</dbReference>
<sequence length="215" mass="24856">MKKIQKAIYGMAMPFNDCYIDVNSDDSFTAQKTNRESVRFDKLVGMTLFHDFTKTFGSTNDNLFIQVTDTGIYFKLIPNTPFGWSVYKKVKRAALRHCSLSFTNIKKERNVVQEKNLTESFRSLGLSDSIVIEDYRKIRVYEICLTNGPANKLTFCTTDAKDPRLADLNWDNIEPLPPLLIQCGDKHEVRIADEIEILAKDVEEYRKQFQEVYGK</sequence>
<dbReference type="Proteomes" id="UP000270678">
    <property type="component" value="Chromosome"/>
</dbReference>
<dbReference type="KEGG" id="plut:EI981_08985"/>
<keyword evidence="6" id="KW-1185">Reference proteome</keyword>
<dbReference type="GO" id="GO:0006508">
    <property type="term" value="P:proteolysis"/>
    <property type="evidence" value="ECO:0007669"/>
    <property type="project" value="UniProtKB-KW"/>
</dbReference>
<evidence type="ECO:0000313" key="5">
    <source>
        <dbReference type="EMBL" id="AZS14572.1"/>
    </source>
</evidence>
<name>A0A3S9UW67_9BACL</name>
<evidence type="ECO:0000313" key="6">
    <source>
        <dbReference type="Proteomes" id="UP000270678"/>
    </source>
</evidence>
<keyword evidence="1" id="KW-1188">Viral release from host cell</keyword>
<accession>A0A3S9UW67</accession>
<evidence type="ECO:0000256" key="3">
    <source>
        <dbReference type="ARBA" id="ARBA00022801"/>
    </source>
</evidence>
<proteinExistence type="predicted"/>
<dbReference type="InterPro" id="IPR054613">
    <property type="entry name" value="Peptidase_S78_dom"/>
</dbReference>
<evidence type="ECO:0000259" key="4">
    <source>
        <dbReference type="Pfam" id="PF04586"/>
    </source>
</evidence>
<dbReference type="RefSeq" id="WP_126997364.1">
    <property type="nucleotide sequence ID" value="NZ_CP034346.1"/>
</dbReference>
<keyword evidence="3" id="KW-0378">Hydrolase</keyword>
<organism evidence="5 6">
    <name type="scientific">Paenibacillus lutimineralis</name>
    <dbReference type="NCBI Taxonomy" id="2707005"/>
    <lineage>
        <taxon>Bacteria</taxon>
        <taxon>Bacillati</taxon>
        <taxon>Bacillota</taxon>
        <taxon>Bacilli</taxon>
        <taxon>Bacillales</taxon>
        <taxon>Paenibacillaceae</taxon>
        <taxon>Paenibacillus</taxon>
    </lineage>
</organism>
<dbReference type="EMBL" id="CP034346">
    <property type="protein sequence ID" value="AZS14572.1"/>
    <property type="molecule type" value="Genomic_DNA"/>
</dbReference>
<protein>
    <recommendedName>
        <fullName evidence="4">Prohead serine protease domain-containing protein</fullName>
    </recommendedName>
</protein>
<dbReference type="AlphaFoldDB" id="A0A3S9UW67"/>
<dbReference type="OrthoDB" id="2608560at2"/>